<protein>
    <submittedName>
        <fullName evidence="1">Uncharacterized protein</fullName>
    </submittedName>
</protein>
<keyword evidence="2" id="KW-1185">Reference proteome</keyword>
<reference evidence="1" key="1">
    <citation type="submission" date="2022-11" db="EMBL/GenBank/DDBJ databases">
        <title>Centuries of genome instability and evolution in soft-shell clam transmissible cancer (bioRxiv).</title>
        <authorList>
            <person name="Hart S.F.M."/>
            <person name="Yonemitsu M.A."/>
            <person name="Giersch R.M."/>
            <person name="Beal B.F."/>
            <person name="Arriagada G."/>
            <person name="Davis B.W."/>
            <person name="Ostrander E.A."/>
            <person name="Goff S.P."/>
            <person name="Metzger M.J."/>
        </authorList>
    </citation>
    <scope>NUCLEOTIDE SEQUENCE</scope>
    <source>
        <strain evidence="1">MELC-2E11</strain>
        <tissue evidence="1">Siphon/mantle</tissue>
    </source>
</reference>
<evidence type="ECO:0000313" key="2">
    <source>
        <dbReference type="Proteomes" id="UP001164746"/>
    </source>
</evidence>
<dbReference type="Proteomes" id="UP001164746">
    <property type="component" value="Chromosome 9"/>
</dbReference>
<proteinExistence type="predicted"/>
<evidence type="ECO:0000313" key="1">
    <source>
        <dbReference type="EMBL" id="WAR15258.1"/>
    </source>
</evidence>
<name>A0ABY7EZ98_MYAAR</name>
<dbReference type="EMBL" id="CP111020">
    <property type="protein sequence ID" value="WAR15258.1"/>
    <property type="molecule type" value="Genomic_DNA"/>
</dbReference>
<organism evidence="1 2">
    <name type="scientific">Mya arenaria</name>
    <name type="common">Soft-shell clam</name>
    <dbReference type="NCBI Taxonomy" id="6604"/>
    <lineage>
        <taxon>Eukaryota</taxon>
        <taxon>Metazoa</taxon>
        <taxon>Spiralia</taxon>
        <taxon>Lophotrochozoa</taxon>
        <taxon>Mollusca</taxon>
        <taxon>Bivalvia</taxon>
        <taxon>Autobranchia</taxon>
        <taxon>Heteroconchia</taxon>
        <taxon>Euheterodonta</taxon>
        <taxon>Imparidentia</taxon>
        <taxon>Neoheterodontei</taxon>
        <taxon>Myida</taxon>
        <taxon>Myoidea</taxon>
        <taxon>Myidae</taxon>
        <taxon>Mya</taxon>
    </lineage>
</organism>
<sequence length="81" mass="9129">MDGTSSISHSLKRSRNAVTQGAKNALKIGDDEIYVDVILLMPNLILPYLRQNTLKKFLIVLLCFYANSDAYNIYFTLNSEA</sequence>
<gene>
    <name evidence="1" type="ORF">MAR_005363</name>
</gene>
<accession>A0ABY7EZ98</accession>